<gene>
    <name evidence="2" type="ORF">FHX71_003073</name>
</gene>
<evidence type="ECO:0000313" key="3">
    <source>
        <dbReference type="Proteomes" id="UP000540568"/>
    </source>
</evidence>
<accession>A0A7W3JA84</accession>
<sequence length="339" mass="36210">MTKGLVVMVQVPDEPTALLRFGTVGAPDLPRRIELLRARNGLTAFTGAEVLLDVEADFSVREGAAVVFAERAFPVAELARALELWAPESDEPRHDFSFDSMSYDVPGAVRIVDTGSGWTIGSRYARTTTVPRPWPVVHTEVRAFVEMVKLATAVAVREATGSMITAILAMSRAFDMSLADAKAFVVDAVRGIGPVDQRLHDIVENDGRTGVLGMRVTVVATGEGTTSDVVVDGPAGRLHGSWVGPRPQVGATVDIEVETDRQCEWGDVVLGATSEPRADSDHRSWLRGLAERLDPDGILVLRSGPAVTMVEMTGFPPASVIGSLVAIPVDGARFFPTGV</sequence>
<comment type="caution">
    <text evidence="2">The sequence shown here is derived from an EMBL/GenBank/DDBJ whole genome shotgun (WGS) entry which is preliminary data.</text>
</comment>
<reference evidence="2 3" key="1">
    <citation type="submission" date="2020-07" db="EMBL/GenBank/DDBJ databases">
        <title>Sequencing the genomes of 1000 actinobacteria strains.</title>
        <authorList>
            <person name="Klenk H.-P."/>
        </authorList>
    </citation>
    <scope>NUCLEOTIDE SEQUENCE [LARGE SCALE GENOMIC DNA]</scope>
    <source>
        <strain evidence="2 3">DSM 44121</strain>
    </source>
</reference>
<proteinExistence type="predicted"/>
<dbReference type="Proteomes" id="UP000540568">
    <property type="component" value="Unassembled WGS sequence"/>
</dbReference>
<name>A0A7W3JA84_9MICO</name>
<dbReference type="Pfam" id="PF25297">
    <property type="entry name" value="DUF7878"/>
    <property type="match status" value="1"/>
</dbReference>
<evidence type="ECO:0000259" key="1">
    <source>
        <dbReference type="Pfam" id="PF25297"/>
    </source>
</evidence>
<dbReference type="InterPro" id="IPR057200">
    <property type="entry name" value="DUF7878"/>
</dbReference>
<protein>
    <recommendedName>
        <fullName evidence="1">DUF7878 domain-containing protein</fullName>
    </recommendedName>
</protein>
<evidence type="ECO:0000313" key="2">
    <source>
        <dbReference type="EMBL" id="MBA8809131.1"/>
    </source>
</evidence>
<dbReference type="RefSeq" id="WP_182617770.1">
    <property type="nucleotide sequence ID" value="NZ_JACGWV010000001.1"/>
</dbReference>
<dbReference type="EMBL" id="JACGWV010000001">
    <property type="protein sequence ID" value="MBA8809131.1"/>
    <property type="molecule type" value="Genomic_DNA"/>
</dbReference>
<organism evidence="2 3">
    <name type="scientific">Promicromonospora sukumoe</name>
    <dbReference type="NCBI Taxonomy" id="88382"/>
    <lineage>
        <taxon>Bacteria</taxon>
        <taxon>Bacillati</taxon>
        <taxon>Actinomycetota</taxon>
        <taxon>Actinomycetes</taxon>
        <taxon>Micrococcales</taxon>
        <taxon>Promicromonosporaceae</taxon>
        <taxon>Promicromonospora</taxon>
    </lineage>
</organism>
<feature type="domain" description="DUF7878" evidence="1">
    <location>
        <begin position="39"/>
        <end position="146"/>
    </location>
</feature>
<keyword evidence="3" id="KW-1185">Reference proteome</keyword>
<dbReference type="AlphaFoldDB" id="A0A7W3JA84"/>